<organism evidence="8 9">
    <name type="scientific">Methylomonas paludis</name>
    <dbReference type="NCBI Taxonomy" id="1173101"/>
    <lineage>
        <taxon>Bacteria</taxon>
        <taxon>Pseudomonadati</taxon>
        <taxon>Pseudomonadota</taxon>
        <taxon>Gammaproteobacteria</taxon>
        <taxon>Methylococcales</taxon>
        <taxon>Methylococcaceae</taxon>
        <taxon>Methylomonas</taxon>
    </lineage>
</organism>
<evidence type="ECO:0000256" key="4">
    <source>
        <dbReference type="ARBA" id="ARBA00023125"/>
    </source>
</evidence>
<dbReference type="RefSeq" id="WP_215584042.1">
    <property type="nucleotide sequence ID" value="NZ_CP073754.1"/>
</dbReference>
<evidence type="ECO:0000256" key="5">
    <source>
        <dbReference type="ARBA" id="ARBA00023172"/>
    </source>
</evidence>
<dbReference type="InterPro" id="IPR002559">
    <property type="entry name" value="Transposase_11"/>
</dbReference>
<dbReference type="EMBL" id="CP073754">
    <property type="protein sequence ID" value="QWF72015.1"/>
    <property type="molecule type" value="Genomic_DNA"/>
</dbReference>
<protein>
    <submittedName>
        <fullName evidence="8">IS5 family transposase</fullName>
    </submittedName>
</protein>
<dbReference type="Proteomes" id="UP000676649">
    <property type="component" value="Chromosome"/>
</dbReference>
<proteinExistence type="inferred from homology"/>
<dbReference type="InterPro" id="IPR047959">
    <property type="entry name" value="Transpos_IS5"/>
</dbReference>
<evidence type="ECO:0000259" key="6">
    <source>
        <dbReference type="Pfam" id="PF01609"/>
    </source>
</evidence>
<dbReference type="AlphaFoldDB" id="A0A975MQN0"/>
<dbReference type="GO" id="GO:0006313">
    <property type="term" value="P:DNA transposition"/>
    <property type="evidence" value="ECO:0007669"/>
    <property type="project" value="InterPro"/>
</dbReference>
<evidence type="ECO:0000313" key="9">
    <source>
        <dbReference type="Proteomes" id="UP000676649"/>
    </source>
</evidence>
<keyword evidence="5" id="KW-0233">DNA recombination</keyword>
<evidence type="ECO:0000256" key="1">
    <source>
        <dbReference type="ARBA" id="ARBA00003544"/>
    </source>
</evidence>
<accession>A0A975MQN0</accession>
<comment type="similarity">
    <text evidence="2">Belongs to the transposase 11 family.</text>
</comment>
<dbReference type="GO" id="GO:0004803">
    <property type="term" value="F:transposase activity"/>
    <property type="evidence" value="ECO:0007669"/>
    <property type="project" value="InterPro"/>
</dbReference>
<keyword evidence="3" id="KW-0815">Transposition</keyword>
<evidence type="ECO:0000256" key="3">
    <source>
        <dbReference type="ARBA" id="ARBA00022578"/>
    </source>
</evidence>
<name>A0A975MQN0_9GAMM</name>
<gene>
    <name evidence="8" type="ORF">KEF85_06040</name>
</gene>
<evidence type="ECO:0000259" key="7">
    <source>
        <dbReference type="Pfam" id="PF05598"/>
    </source>
</evidence>
<keyword evidence="4" id="KW-0238">DNA-binding</keyword>
<feature type="domain" description="Transposase InsH N-terminal" evidence="7">
    <location>
        <begin position="19"/>
        <end position="112"/>
    </location>
</feature>
<dbReference type="PANTHER" id="PTHR35604:SF2">
    <property type="entry name" value="TRANSPOSASE INSH FOR INSERTION SEQUENCE ELEMENT IS5A-RELATED"/>
    <property type="match status" value="1"/>
</dbReference>
<comment type="function">
    <text evidence="1">Involved in the transposition of the insertion sequence IS5.</text>
</comment>
<dbReference type="Pfam" id="PF05598">
    <property type="entry name" value="DUF772"/>
    <property type="match status" value="1"/>
</dbReference>
<dbReference type="PANTHER" id="PTHR35604">
    <property type="entry name" value="TRANSPOSASE INSH FOR INSERTION SEQUENCE ELEMENT IS5A-RELATED"/>
    <property type="match status" value="1"/>
</dbReference>
<keyword evidence="9" id="KW-1185">Reference proteome</keyword>
<feature type="domain" description="Transposase IS4-like" evidence="6">
    <location>
        <begin position="140"/>
        <end position="231"/>
    </location>
</feature>
<evidence type="ECO:0000256" key="2">
    <source>
        <dbReference type="ARBA" id="ARBA00010075"/>
    </source>
</evidence>
<dbReference type="GO" id="GO:0003677">
    <property type="term" value="F:DNA binding"/>
    <property type="evidence" value="ECO:0007669"/>
    <property type="project" value="UniProtKB-KW"/>
</dbReference>
<dbReference type="InterPro" id="IPR008490">
    <property type="entry name" value="Transposase_InsH_N"/>
</dbReference>
<sequence>MDHYQQLSFADAEYAHKGKVTRREKFLDQLNGLLPWQSMMAVIAPHYALGKGRGQKAFPLESMLRAHVAQIVYNYSDPGLEDALYEIESLRRFCGIRLANIPDESTILQFRHLLEAHGLTEQIFMAINQTLGERGLFLKAGTIVDASLIAAPTSTKNQSKTRDPEMHASKKGNQWFFGSKFHIGVDHETGLVHTLKVTSGHVSDIAEAAANAARLTFLAAIANVIRGDAYERRRLIASEI</sequence>
<dbReference type="KEGG" id="mpad:KEF85_06040"/>
<reference evidence="8" key="1">
    <citation type="submission" date="2021-04" db="EMBL/GenBank/DDBJ databases">
        <title>Draft genome sequence data of methanotrophic Methylovulum sp. strain S1L and Methylomonas sp. strain S2AM isolated from boreal lake water columns.</title>
        <authorList>
            <person name="Rissanen A.J."/>
            <person name="Mangayil R."/>
            <person name="Svenning M.M."/>
            <person name="Khanongnuch R."/>
        </authorList>
    </citation>
    <scope>NUCLEOTIDE SEQUENCE</scope>
    <source>
        <strain evidence="8">S2AM</strain>
    </source>
</reference>
<dbReference type="Pfam" id="PF01609">
    <property type="entry name" value="DDE_Tnp_1"/>
    <property type="match status" value="1"/>
</dbReference>
<evidence type="ECO:0000313" key="8">
    <source>
        <dbReference type="EMBL" id="QWF72015.1"/>
    </source>
</evidence>
<dbReference type="NCBIfam" id="NF033581">
    <property type="entry name" value="transpos_IS5_4"/>
    <property type="match status" value="1"/>
</dbReference>